<gene>
    <name evidence="2" type="ORF">NOO_LOCUS8789</name>
</gene>
<organism evidence="2 3">
    <name type="scientific">Onchocerca ochengi</name>
    <name type="common">Filarial nematode worm</name>
    <dbReference type="NCBI Taxonomy" id="42157"/>
    <lineage>
        <taxon>Eukaryota</taxon>
        <taxon>Metazoa</taxon>
        <taxon>Ecdysozoa</taxon>
        <taxon>Nematoda</taxon>
        <taxon>Chromadorea</taxon>
        <taxon>Rhabditida</taxon>
        <taxon>Spirurina</taxon>
        <taxon>Spiruromorpha</taxon>
        <taxon>Filarioidea</taxon>
        <taxon>Onchocercidae</taxon>
        <taxon>Onchocerca</taxon>
    </lineage>
</organism>
<accession>A0A3P7K2F2</accession>
<dbReference type="Proteomes" id="UP000271087">
    <property type="component" value="Unassembled WGS sequence"/>
</dbReference>
<dbReference type="InterPro" id="IPR052079">
    <property type="entry name" value="E3_ligase/Copine_domain"/>
</dbReference>
<dbReference type="GO" id="GO:0004842">
    <property type="term" value="F:ubiquitin-protein transferase activity"/>
    <property type="evidence" value="ECO:0007669"/>
    <property type="project" value="TreeGrafter"/>
</dbReference>
<dbReference type="PANTHER" id="PTHR45751:SF11">
    <property type="entry name" value="COPINE FAMILY PROTEIN 2"/>
    <property type="match status" value="1"/>
</dbReference>
<dbReference type="InterPro" id="IPR010734">
    <property type="entry name" value="Copine_C"/>
</dbReference>
<keyword evidence="3" id="KW-1185">Reference proteome</keyword>
<feature type="non-terminal residue" evidence="2">
    <location>
        <position position="1265"/>
    </location>
</feature>
<name>A0A3P7K2F2_ONCOC</name>
<protein>
    <recommendedName>
        <fullName evidence="1">Copine C-terminal domain-containing protein</fullName>
    </recommendedName>
</protein>
<reference evidence="2 3" key="1">
    <citation type="submission" date="2018-08" db="EMBL/GenBank/DDBJ databases">
        <authorList>
            <person name="Laetsch R D."/>
            <person name="Stevens L."/>
            <person name="Kumar S."/>
            <person name="Blaxter L. M."/>
        </authorList>
    </citation>
    <scope>NUCLEOTIDE SEQUENCE [LARGE SCALE GENOMIC DNA]</scope>
</reference>
<proteinExistence type="predicted"/>
<feature type="non-terminal residue" evidence="2">
    <location>
        <position position="1"/>
    </location>
</feature>
<sequence>SVELEKIIREARFGGKLNFITCAAEEYELNAVRELTSSSIRIAHCSQLIISKNWNRGTYCEAIATTSESADVPVILRSVESTDDAHCIVHQKPFMRNSLTIQESEALVLIINLNYVKERAKEISEKMIWLRRNAEPCILATFATTEEQKLVQWIVEKRRDTFLSASTIIKIKNIVKALPLETIQSETVEITICPNLQRIARMLEVCKTLIAPNRGYDMFCKLHETCDENEFSNYQFKQENGVEQIEAILPESCYGGHSILNTSAMKESVVDLILRLESKLPTEDEIYFSTKISNRSIPVVFSTKSTVSVESNEIITLERKLETGDVAITQKIANIDTVQMTVGEISLETESIILKYQHKEEHIEIQKIIFIALYGGHQKLETLATSEIIANICEDLISKHLMFAEACLHQTIANVANPCILSVQSSKFEESNEEYCLRKKLISESETALVLRTANYEFAKFITAESTDEIETITTHWQRDETSEKAQLCMKDKLFGGSVLLSTHFAQDSTIVFTAVLSASHSTLERVIFAIPTARHSMEHPILATSCTTEMHTEISCNLNRPLIGHQSTITIQTANQIEPVIVELTESTIISETTNIQYQRPNAVFGEFSEVFPEIRFGGSLILNTLATKETMISVQSSLSFQGPKQLEMQMIIMDKNRATEMCHMLASTEKIVVINIQFQKASDLSSVETTKRASRRGEDRCITLTEPTEINEFSNFSWEHPTETSAGQIITLKEMRFGGRLELSTKHAGEQTTTITHTLTRTLAKLDSTISRKTANRGESISISCPASQENYVSINLELQSKKLAQFEVSMRREAANRGEPQKLITNEFSELMLATNVTMQKTLDSESTQTMWKAKNQGGIIELRCNASKESYAELYNCLESKLSLKQQLGVTLMKREVRYGEHIAMNLMATEETIFNFEASFEKQDMESNSSHTIKAMNVALPEVLETKESVESAIGTEKLEVWRRISAVHVESVLKLARECLPVSLQTDSAQETFIRHEAEMRVDVQRTDGKVEIEKSASILEHEALVCAEAVNVTLRHKLVDEGQEEKVEKRVSFAAEVTEKTMSMDMSVTVEQREIPMIVKKPMKKEQHGRRPTLRQNEAPNFVPVRRNSLLLAMELTDGHNIPHYKTLEDIIKGIKKAGLEYSNLIFGIDYTKSNKYQGERTFDGRNLHALSSEEMNPYQQVIEIVGKTLSSFDADGVIPTYGFGDEESSDYGIFNLCDRNDINAECNGFEEVLKIYNEKTPLIRMSGPTNFVPLIEQ</sequence>
<evidence type="ECO:0000313" key="2">
    <source>
        <dbReference type="EMBL" id="VDM91702.1"/>
    </source>
</evidence>
<dbReference type="AlphaFoldDB" id="A0A3P7K2F2"/>
<dbReference type="GO" id="GO:0005634">
    <property type="term" value="C:nucleus"/>
    <property type="evidence" value="ECO:0007669"/>
    <property type="project" value="TreeGrafter"/>
</dbReference>
<dbReference type="Pfam" id="PF07002">
    <property type="entry name" value="Copine"/>
    <property type="match status" value="1"/>
</dbReference>
<evidence type="ECO:0000259" key="1">
    <source>
        <dbReference type="Pfam" id="PF07002"/>
    </source>
</evidence>
<dbReference type="OrthoDB" id="5855668at2759"/>
<dbReference type="GO" id="GO:0016567">
    <property type="term" value="P:protein ubiquitination"/>
    <property type="evidence" value="ECO:0007669"/>
    <property type="project" value="TreeGrafter"/>
</dbReference>
<dbReference type="EMBL" id="UYRW01003868">
    <property type="protein sequence ID" value="VDM91702.1"/>
    <property type="molecule type" value="Genomic_DNA"/>
</dbReference>
<feature type="domain" description="Copine C-terminal" evidence="1">
    <location>
        <begin position="1175"/>
        <end position="1264"/>
    </location>
</feature>
<evidence type="ECO:0000313" key="3">
    <source>
        <dbReference type="Proteomes" id="UP000271087"/>
    </source>
</evidence>
<dbReference type="PANTHER" id="PTHR45751">
    <property type="entry name" value="COPINE FAMILY PROTEIN 1"/>
    <property type="match status" value="1"/>
</dbReference>